<dbReference type="Gene3D" id="3.30.70.270">
    <property type="match status" value="1"/>
</dbReference>
<feature type="domain" description="Reverse transcriptase" evidence="1">
    <location>
        <begin position="9"/>
        <end position="202"/>
    </location>
</feature>
<dbReference type="InterPro" id="IPR000477">
    <property type="entry name" value="RT_dom"/>
</dbReference>
<proteinExistence type="predicted"/>
<dbReference type="PANTHER" id="PTHR33050">
    <property type="entry name" value="REVERSE TRANSCRIPTASE DOMAIN-CONTAINING PROTEIN"/>
    <property type="match status" value="1"/>
</dbReference>
<dbReference type="PANTHER" id="PTHR33050:SF7">
    <property type="entry name" value="RIBONUCLEASE H"/>
    <property type="match status" value="1"/>
</dbReference>
<dbReference type="EMBL" id="SNRW01013223">
    <property type="protein sequence ID" value="KAA6372866.1"/>
    <property type="molecule type" value="Genomic_DNA"/>
</dbReference>
<dbReference type="Gene3D" id="3.10.10.10">
    <property type="entry name" value="HIV Type 1 Reverse Transcriptase, subunit A, domain 1"/>
    <property type="match status" value="1"/>
</dbReference>
<dbReference type="Proteomes" id="UP000324800">
    <property type="component" value="Unassembled WGS sequence"/>
</dbReference>
<dbReference type="SUPFAM" id="SSF56672">
    <property type="entry name" value="DNA/RNA polymerases"/>
    <property type="match status" value="1"/>
</dbReference>
<sequence length="581" mass="68002">MIEEELKENIVIPIRKEQIKWCNPIFMIKKANGKWRGILDAKALNQQIADFHFKMHDSNQVKQTIRPGDWCTSLDLSSAFLHLIDQTESQPYLAFEIQNNHYTYRAMPFGTKHSPIYFATSMEPIIQQIRMKTEIRIINYVDDTFLLHMNKEYLRNVTQKDRDKTESNSDILRMGMESSKRNSQNEDEEALTFPTRFIQYEMMDKDRNGDKNEVNLKINRKTKLLKTTILRSLTLSELNVQSQCTISKVERMEYNDGNEQYSYFNFNLMDSKTLNELSSIINSNISSNIKNNSHITQYLRFNIGVRVRNDINCSCNLKQEMCEINKQQQENQNYNLKSKKFIKNLKKFANVIPGDQKRQQYSSFRHLEIESNISIEKGYKICKSNIKKPGIQFLINHLSGVKNELANAQCRLSMAGDYKLKEKIFLQTYLQMNFNLTIDLFSQHFNNLLPRFMSTIRGLGQTAIDALNQAFKKELPYIHSPIPLLSPILQKIREKLIETVIIAPIRPGQIRYTELVNMNLHSFMLDQSNKILKLGILLIKMNLKLPPGKISCFLMDRSPGKEENAQETFYEFQTYPMKQQI</sequence>
<dbReference type="InterPro" id="IPR052055">
    <property type="entry name" value="Hepadnavirus_pol/RT"/>
</dbReference>
<gene>
    <name evidence="2" type="ORF">EZS28_031608</name>
</gene>
<dbReference type="Pfam" id="PF00078">
    <property type="entry name" value="RVT_1"/>
    <property type="match status" value="1"/>
</dbReference>
<evidence type="ECO:0000313" key="2">
    <source>
        <dbReference type="EMBL" id="KAA6372866.1"/>
    </source>
</evidence>
<reference evidence="2 3" key="1">
    <citation type="submission" date="2019-03" db="EMBL/GenBank/DDBJ databases">
        <title>Single cell metagenomics reveals metabolic interactions within the superorganism composed of flagellate Streblomastix strix and complex community of Bacteroidetes bacteria on its surface.</title>
        <authorList>
            <person name="Treitli S.C."/>
            <person name="Kolisko M."/>
            <person name="Husnik F."/>
            <person name="Keeling P."/>
            <person name="Hampl V."/>
        </authorList>
    </citation>
    <scope>NUCLEOTIDE SEQUENCE [LARGE SCALE GENOMIC DNA]</scope>
    <source>
        <strain evidence="2">ST1C</strain>
    </source>
</reference>
<dbReference type="OrthoDB" id="7696691at2759"/>
<dbReference type="PROSITE" id="PS50878">
    <property type="entry name" value="RT_POL"/>
    <property type="match status" value="1"/>
</dbReference>
<evidence type="ECO:0000259" key="1">
    <source>
        <dbReference type="PROSITE" id="PS50878"/>
    </source>
</evidence>
<organism evidence="2 3">
    <name type="scientific">Streblomastix strix</name>
    <dbReference type="NCBI Taxonomy" id="222440"/>
    <lineage>
        <taxon>Eukaryota</taxon>
        <taxon>Metamonada</taxon>
        <taxon>Preaxostyla</taxon>
        <taxon>Oxymonadida</taxon>
        <taxon>Streblomastigidae</taxon>
        <taxon>Streblomastix</taxon>
    </lineage>
</organism>
<dbReference type="InterPro" id="IPR043502">
    <property type="entry name" value="DNA/RNA_pol_sf"/>
</dbReference>
<name>A0A5J4UQ97_9EUKA</name>
<dbReference type="InterPro" id="IPR043128">
    <property type="entry name" value="Rev_trsase/Diguanyl_cyclase"/>
</dbReference>
<evidence type="ECO:0000313" key="3">
    <source>
        <dbReference type="Proteomes" id="UP000324800"/>
    </source>
</evidence>
<dbReference type="AlphaFoldDB" id="A0A5J4UQ97"/>
<protein>
    <recommendedName>
        <fullName evidence="1">Reverse transcriptase domain-containing protein</fullName>
    </recommendedName>
</protein>
<accession>A0A5J4UQ97</accession>
<comment type="caution">
    <text evidence="2">The sequence shown here is derived from an EMBL/GenBank/DDBJ whole genome shotgun (WGS) entry which is preliminary data.</text>
</comment>